<dbReference type="VEuPathDB" id="VectorBase:ISCI012008"/>
<organism>
    <name type="scientific">Ixodes scapularis</name>
    <name type="common">Black-legged tick</name>
    <name type="synonym">Deer tick</name>
    <dbReference type="NCBI Taxonomy" id="6945"/>
    <lineage>
        <taxon>Eukaryota</taxon>
        <taxon>Metazoa</taxon>
        <taxon>Ecdysozoa</taxon>
        <taxon>Arthropoda</taxon>
        <taxon>Chelicerata</taxon>
        <taxon>Arachnida</taxon>
        <taxon>Acari</taxon>
        <taxon>Parasitiformes</taxon>
        <taxon>Ixodida</taxon>
        <taxon>Ixodoidea</taxon>
        <taxon>Ixodidae</taxon>
        <taxon>Ixodinae</taxon>
        <taxon>Ixodes</taxon>
    </lineage>
</organism>
<dbReference type="EMBL" id="ABJB010224919">
    <property type="status" value="NOT_ANNOTATED_CDS"/>
    <property type="molecule type" value="Genomic_DNA"/>
</dbReference>
<dbReference type="VEuPathDB" id="VectorBase:ISCW004047"/>
<reference evidence="2" key="2">
    <citation type="submission" date="2020-05" db="UniProtKB">
        <authorList>
            <consortium name="EnsemblMetazoa"/>
        </authorList>
    </citation>
    <scope>IDENTIFICATION</scope>
    <source>
        <strain evidence="2">wikel</strain>
    </source>
</reference>
<evidence type="ECO:0000313" key="3">
    <source>
        <dbReference type="Proteomes" id="UP000001555"/>
    </source>
</evidence>
<dbReference type="OrthoDB" id="6516169at2759"/>
<sequence length="149" mass="17394">MIVDCNFSDQQFPDLRRVLDEDGNLGEIALRPAEILQTTIEDPSLYYYKFILEDTQIKQTYSRLPKYMCYTLNWRGNADMVSFHEFPPLFDFSLFITWKIKRLVPLDRYMADLGFHHVDNLDAGAKPTALLEPNGNYEYSIEQARSPSV</sequence>
<gene>
    <name evidence="1" type="ORF">IscW_ISCW004047</name>
</gene>
<accession>B7PIL8</accession>
<dbReference type="Proteomes" id="UP000001555">
    <property type="component" value="Unassembled WGS sequence"/>
</dbReference>
<dbReference type="InParanoid" id="B7PIL8"/>
<evidence type="ECO:0000313" key="1">
    <source>
        <dbReference type="EMBL" id="EEC06440.1"/>
    </source>
</evidence>
<keyword evidence="3" id="KW-1185">Reference proteome</keyword>
<dbReference type="HOGENOM" id="CLU_1751729_0_0_1"/>
<dbReference type="EMBL" id="DS719909">
    <property type="protein sequence ID" value="EEC06440.1"/>
    <property type="molecule type" value="Genomic_DNA"/>
</dbReference>
<dbReference type="EMBL" id="ABJB010342247">
    <property type="status" value="NOT_ANNOTATED_CDS"/>
    <property type="molecule type" value="Genomic_DNA"/>
</dbReference>
<protein>
    <submittedName>
        <fullName evidence="1 2">Uncharacterized protein</fullName>
    </submittedName>
</protein>
<name>B7PIL8_IXOSC</name>
<reference evidence="1 3" key="1">
    <citation type="submission" date="2008-03" db="EMBL/GenBank/DDBJ databases">
        <title>Annotation of Ixodes scapularis.</title>
        <authorList>
            <consortium name="Ixodes scapularis Genome Project Consortium"/>
            <person name="Caler E."/>
            <person name="Hannick L.I."/>
            <person name="Bidwell S."/>
            <person name="Joardar V."/>
            <person name="Thiagarajan M."/>
            <person name="Amedeo P."/>
            <person name="Galinsky K.J."/>
            <person name="Schobel S."/>
            <person name="Inman J."/>
            <person name="Hostetler J."/>
            <person name="Miller J."/>
            <person name="Hammond M."/>
            <person name="Megy K."/>
            <person name="Lawson D."/>
            <person name="Kodira C."/>
            <person name="Sutton G."/>
            <person name="Meyer J."/>
            <person name="Hill C.A."/>
            <person name="Birren B."/>
            <person name="Nene V."/>
            <person name="Collins F."/>
            <person name="Alarcon-Chaidez F."/>
            <person name="Wikel S."/>
            <person name="Strausberg R."/>
        </authorList>
    </citation>
    <scope>NUCLEOTIDE SEQUENCE [LARGE SCALE GENOMIC DNA]</scope>
    <source>
        <strain evidence="3">Wikel</strain>
        <strain evidence="1">Wikel colony</strain>
    </source>
</reference>
<dbReference type="EMBL" id="ABJB010791102">
    <property type="status" value="NOT_ANNOTATED_CDS"/>
    <property type="molecule type" value="Genomic_DNA"/>
</dbReference>
<dbReference type="VEuPathDB" id="VectorBase:ISCP_013194"/>
<evidence type="ECO:0000313" key="2">
    <source>
        <dbReference type="EnsemblMetazoa" id="ISCW004047-PA"/>
    </source>
</evidence>
<proteinExistence type="predicted"/>
<dbReference type="EnsemblMetazoa" id="ISCW004047-RA">
    <property type="protein sequence ID" value="ISCW004047-PA"/>
    <property type="gene ID" value="ISCW004047"/>
</dbReference>
<dbReference type="EMBL" id="ABJB010093192">
    <property type="status" value="NOT_ANNOTATED_CDS"/>
    <property type="molecule type" value="Genomic_DNA"/>
</dbReference>
<dbReference type="AlphaFoldDB" id="B7PIL8"/>
<dbReference type="PaxDb" id="6945-B7PIL8"/>